<dbReference type="Proteomes" id="UP000766486">
    <property type="component" value="Unassembled WGS sequence"/>
</dbReference>
<organism evidence="2 3">
    <name type="scientific">Bionectria ochroleuca</name>
    <name type="common">Gliocladium roseum</name>
    <dbReference type="NCBI Taxonomy" id="29856"/>
    <lineage>
        <taxon>Eukaryota</taxon>
        <taxon>Fungi</taxon>
        <taxon>Dikarya</taxon>
        <taxon>Ascomycota</taxon>
        <taxon>Pezizomycotina</taxon>
        <taxon>Sordariomycetes</taxon>
        <taxon>Hypocreomycetidae</taxon>
        <taxon>Hypocreales</taxon>
        <taxon>Bionectriaceae</taxon>
        <taxon>Clonostachys</taxon>
    </lineage>
</organism>
<proteinExistence type="predicted"/>
<sequence length="427" mass="46805">MAGSSASKANIAADAKYHVSKRAVHLEWRNVREENCFLSDEYDARVSILQNGNSLVIYFQVRTNRDVYFVLVPPEAITSIKLHRPNTKRLPPSQRGFKGCGLSLELATPAVLIGRGTTTIDAKCKVPHLLDFVSTAKFTIHMPRDTEKIIQSLTFTFPFPTLSGTEIEALGLAFHGENAIILSGGQVSNDQSPPSYLPAHQSGVTTTTSSLKKRKRSSSEPENDDCEQPLHAAATRGGVDVVSENRSAISGQLTADFNELTEPLMSQQTNVKLDDSLEAFPKQAAKAQDNPPSAVIEPTEARIDQLVQITIEALTSINAMHKSLCQTEKVLGGLEQKLSDFESRVTARIDASDKRMEEVLLCASSPWKEVKTLTNVSQLKGQHMIDGCKPDFGNNVNPAWAATKGLMFQKVMNAVDCSFQLEFEDTD</sequence>
<keyword evidence="3" id="KW-1185">Reference proteome</keyword>
<reference evidence="2 3" key="1">
    <citation type="submission" date="2019-06" db="EMBL/GenBank/DDBJ databases">
        <authorList>
            <person name="Broberg M."/>
        </authorList>
    </citation>
    <scope>NUCLEOTIDE SEQUENCE [LARGE SCALE GENOMIC DNA]</scope>
</reference>
<feature type="region of interest" description="Disordered" evidence="1">
    <location>
        <begin position="185"/>
        <end position="228"/>
    </location>
</feature>
<comment type="caution">
    <text evidence="2">The sequence shown here is derived from an EMBL/GenBank/DDBJ whole genome shotgun (WGS) entry which is preliminary data.</text>
</comment>
<evidence type="ECO:0000313" key="3">
    <source>
        <dbReference type="Proteomes" id="UP000766486"/>
    </source>
</evidence>
<name>A0ABY6U9V1_BIOOC</name>
<accession>A0ABY6U9V1</accession>
<evidence type="ECO:0000313" key="2">
    <source>
        <dbReference type="EMBL" id="VUC26819.1"/>
    </source>
</evidence>
<gene>
    <name evidence="2" type="ORF">CLO192961_LOCUS197104</name>
</gene>
<evidence type="ECO:0000256" key="1">
    <source>
        <dbReference type="SAM" id="MobiDB-lite"/>
    </source>
</evidence>
<protein>
    <submittedName>
        <fullName evidence="2">Uncharacterized protein</fullName>
    </submittedName>
</protein>
<dbReference type="EMBL" id="CABFNS010000757">
    <property type="protein sequence ID" value="VUC26819.1"/>
    <property type="molecule type" value="Genomic_DNA"/>
</dbReference>
<feature type="compositionally biased region" description="Polar residues" evidence="1">
    <location>
        <begin position="185"/>
        <end position="194"/>
    </location>
</feature>